<protein>
    <submittedName>
        <fullName evidence="1">Uncharacterized protein</fullName>
    </submittedName>
</protein>
<evidence type="ECO:0000313" key="1">
    <source>
        <dbReference type="EMBL" id="MBT1703401.1"/>
    </source>
</evidence>
<evidence type="ECO:0000313" key="2">
    <source>
        <dbReference type="Proteomes" id="UP000772618"/>
    </source>
</evidence>
<sequence length="46" mass="5269">MKSDTEREGKLYQEINIDRARHAEPANLNRFAVSTARHPLDGLLHP</sequence>
<proteinExistence type="predicted"/>
<comment type="caution">
    <text evidence="1">The sequence shown here is derived from an EMBL/GenBank/DDBJ whole genome shotgun (WGS) entry which is preliminary data.</text>
</comment>
<gene>
    <name evidence="1" type="ORF">KK060_08930</name>
</gene>
<accession>A0ABS5VPX6</accession>
<dbReference type="Proteomes" id="UP000772618">
    <property type="component" value="Unassembled WGS sequence"/>
</dbReference>
<keyword evidence="2" id="KW-1185">Reference proteome</keyword>
<dbReference type="EMBL" id="JAHESD010000014">
    <property type="protein sequence ID" value="MBT1703401.1"/>
    <property type="molecule type" value="Genomic_DNA"/>
</dbReference>
<organism evidence="1 2">
    <name type="scientific">Chryseosolibacter indicus</name>
    <dbReference type="NCBI Taxonomy" id="2782351"/>
    <lineage>
        <taxon>Bacteria</taxon>
        <taxon>Pseudomonadati</taxon>
        <taxon>Bacteroidota</taxon>
        <taxon>Cytophagia</taxon>
        <taxon>Cytophagales</taxon>
        <taxon>Chryseotaleaceae</taxon>
        <taxon>Chryseosolibacter</taxon>
    </lineage>
</organism>
<name>A0ABS5VPX6_9BACT</name>
<reference evidence="1 2" key="1">
    <citation type="submission" date="2021-05" db="EMBL/GenBank/DDBJ databases">
        <title>A Polyphasic approach of four new species of the genus Ohtaekwangia: Ohtaekwangia histidinii sp. nov., Ohtaekwangia cretensis sp. nov., Ohtaekwangia indiensis sp. nov., Ohtaekwangia reichenbachii sp. nov. from diverse environment.</title>
        <authorList>
            <person name="Octaviana S."/>
        </authorList>
    </citation>
    <scope>NUCLEOTIDE SEQUENCE [LARGE SCALE GENOMIC DNA]</scope>
    <source>
        <strain evidence="1 2">PWU20</strain>
    </source>
</reference>